<organism evidence="4 5">
    <name type="scientific">Canariomyces notabilis</name>
    <dbReference type="NCBI Taxonomy" id="2074819"/>
    <lineage>
        <taxon>Eukaryota</taxon>
        <taxon>Fungi</taxon>
        <taxon>Dikarya</taxon>
        <taxon>Ascomycota</taxon>
        <taxon>Pezizomycotina</taxon>
        <taxon>Sordariomycetes</taxon>
        <taxon>Sordariomycetidae</taxon>
        <taxon>Sordariales</taxon>
        <taxon>Chaetomiaceae</taxon>
        <taxon>Canariomyces</taxon>
    </lineage>
</organism>
<evidence type="ECO:0000313" key="5">
    <source>
        <dbReference type="Proteomes" id="UP001302812"/>
    </source>
</evidence>
<evidence type="ECO:0000259" key="3">
    <source>
        <dbReference type="SMART" id="SM01007"/>
    </source>
</evidence>
<dbReference type="Pfam" id="PF00596">
    <property type="entry name" value="Aldolase_II"/>
    <property type="match status" value="1"/>
</dbReference>
<dbReference type="InterPro" id="IPR050197">
    <property type="entry name" value="Aldolase_class_II_sugar_metab"/>
</dbReference>
<dbReference type="GO" id="GO:0046872">
    <property type="term" value="F:metal ion binding"/>
    <property type="evidence" value="ECO:0007669"/>
    <property type="project" value="UniProtKB-KW"/>
</dbReference>
<evidence type="ECO:0000256" key="2">
    <source>
        <dbReference type="ARBA" id="ARBA00023239"/>
    </source>
</evidence>
<sequence>MVTANHTHLLATYITALHILQFHGILDGYGHMSLRNPENHSTFFMFHTVSPALVSSLADIALYHVSDAEPTTPDGPRGFIERFIHSEILKRYPGINVVLHGHADILVSYSISSVPLRAAIHMAGYLGGATPIFDITRYYLPNETQDLLVRTPRLGAALADEFSPNNNGECEDHDLPDHDLVLMQSHGFTSCGVELEKVVYQAVYAKTNALVQAEALQRRHDAYNGPAVALEGEGDGGKDKDGIVYLTPRQAQDTWATMRRDVSRPWGLWKRQVQVDPLYVNELES</sequence>
<dbReference type="InterPro" id="IPR001303">
    <property type="entry name" value="Aldolase_II/adducin_N"/>
</dbReference>
<name>A0AAN6TEJ5_9PEZI</name>
<reference evidence="4" key="2">
    <citation type="submission" date="2023-05" db="EMBL/GenBank/DDBJ databases">
        <authorList>
            <consortium name="Lawrence Berkeley National Laboratory"/>
            <person name="Steindorff A."/>
            <person name="Hensen N."/>
            <person name="Bonometti L."/>
            <person name="Westerberg I."/>
            <person name="Brannstrom I.O."/>
            <person name="Guillou S."/>
            <person name="Cros-Aarteil S."/>
            <person name="Calhoun S."/>
            <person name="Haridas S."/>
            <person name="Kuo A."/>
            <person name="Mondo S."/>
            <person name="Pangilinan J."/>
            <person name="Riley R."/>
            <person name="Labutti K."/>
            <person name="Andreopoulos B."/>
            <person name="Lipzen A."/>
            <person name="Chen C."/>
            <person name="Yanf M."/>
            <person name="Daum C."/>
            <person name="Ng V."/>
            <person name="Clum A."/>
            <person name="Ohm R."/>
            <person name="Martin F."/>
            <person name="Silar P."/>
            <person name="Natvig D."/>
            <person name="Lalanne C."/>
            <person name="Gautier V."/>
            <person name="Ament-Velasquez S.L."/>
            <person name="Kruys A."/>
            <person name="Hutchinson M.I."/>
            <person name="Powell A.J."/>
            <person name="Barry K."/>
            <person name="Miller A.N."/>
            <person name="Grigoriev I.V."/>
            <person name="Debuchy R."/>
            <person name="Gladieux P."/>
            <person name="Thoren M.H."/>
            <person name="Johannesson H."/>
        </authorList>
    </citation>
    <scope>NUCLEOTIDE SEQUENCE</scope>
    <source>
        <strain evidence="4">CBS 508.74</strain>
    </source>
</reference>
<dbReference type="AlphaFoldDB" id="A0AAN6TEJ5"/>
<dbReference type="PANTHER" id="PTHR22789">
    <property type="entry name" value="FUCULOSE PHOSPHATE ALDOLASE"/>
    <property type="match status" value="1"/>
</dbReference>
<dbReference type="SUPFAM" id="SSF53639">
    <property type="entry name" value="AraD/HMP-PK domain-like"/>
    <property type="match status" value="1"/>
</dbReference>
<dbReference type="PANTHER" id="PTHR22789:SF0">
    <property type="entry name" value="3-OXO-TETRONATE 4-PHOSPHATE DECARBOXYLASE-RELATED"/>
    <property type="match status" value="1"/>
</dbReference>
<evidence type="ECO:0000256" key="1">
    <source>
        <dbReference type="ARBA" id="ARBA00022723"/>
    </source>
</evidence>
<proteinExistence type="predicted"/>
<evidence type="ECO:0000313" key="4">
    <source>
        <dbReference type="EMBL" id="KAK4112994.1"/>
    </source>
</evidence>
<dbReference type="RefSeq" id="XP_064670564.1">
    <property type="nucleotide sequence ID" value="XM_064813027.1"/>
</dbReference>
<comment type="caution">
    <text evidence="4">The sequence shown here is derived from an EMBL/GenBank/DDBJ whole genome shotgun (WGS) entry which is preliminary data.</text>
</comment>
<protein>
    <recommendedName>
        <fullName evidence="3">Class II aldolase/adducin N-terminal domain-containing protein</fullName>
    </recommendedName>
</protein>
<dbReference type="GeneID" id="89937152"/>
<accession>A0AAN6TEJ5</accession>
<keyword evidence="1" id="KW-0479">Metal-binding</keyword>
<dbReference type="EMBL" id="MU853340">
    <property type="protein sequence ID" value="KAK4112994.1"/>
    <property type="molecule type" value="Genomic_DNA"/>
</dbReference>
<dbReference type="SMART" id="SM01007">
    <property type="entry name" value="Aldolase_II"/>
    <property type="match status" value="1"/>
</dbReference>
<keyword evidence="5" id="KW-1185">Reference proteome</keyword>
<dbReference type="GO" id="GO:0019323">
    <property type="term" value="P:pentose catabolic process"/>
    <property type="evidence" value="ECO:0007669"/>
    <property type="project" value="TreeGrafter"/>
</dbReference>
<dbReference type="Proteomes" id="UP001302812">
    <property type="component" value="Unassembled WGS sequence"/>
</dbReference>
<dbReference type="InterPro" id="IPR036409">
    <property type="entry name" value="Aldolase_II/adducin_N_sf"/>
</dbReference>
<dbReference type="Gene3D" id="3.40.225.10">
    <property type="entry name" value="Class II aldolase/adducin N-terminal domain"/>
    <property type="match status" value="1"/>
</dbReference>
<dbReference type="GO" id="GO:0016832">
    <property type="term" value="F:aldehyde-lyase activity"/>
    <property type="evidence" value="ECO:0007669"/>
    <property type="project" value="TreeGrafter"/>
</dbReference>
<gene>
    <name evidence="4" type="ORF">N656DRAFT_752011</name>
</gene>
<keyword evidence="2" id="KW-0456">Lyase</keyword>
<feature type="domain" description="Class II aldolase/adducin N-terminal" evidence="3">
    <location>
        <begin position="11"/>
        <end position="213"/>
    </location>
</feature>
<dbReference type="GO" id="GO:0005829">
    <property type="term" value="C:cytosol"/>
    <property type="evidence" value="ECO:0007669"/>
    <property type="project" value="TreeGrafter"/>
</dbReference>
<reference evidence="4" key="1">
    <citation type="journal article" date="2023" name="Mol. Phylogenet. Evol.">
        <title>Genome-scale phylogeny and comparative genomics of the fungal order Sordariales.</title>
        <authorList>
            <person name="Hensen N."/>
            <person name="Bonometti L."/>
            <person name="Westerberg I."/>
            <person name="Brannstrom I.O."/>
            <person name="Guillou S."/>
            <person name="Cros-Aarteil S."/>
            <person name="Calhoun S."/>
            <person name="Haridas S."/>
            <person name="Kuo A."/>
            <person name="Mondo S."/>
            <person name="Pangilinan J."/>
            <person name="Riley R."/>
            <person name="LaButti K."/>
            <person name="Andreopoulos B."/>
            <person name="Lipzen A."/>
            <person name="Chen C."/>
            <person name="Yan M."/>
            <person name="Daum C."/>
            <person name="Ng V."/>
            <person name="Clum A."/>
            <person name="Steindorff A."/>
            <person name="Ohm R.A."/>
            <person name="Martin F."/>
            <person name="Silar P."/>
            <person name="Natvig D.O."/>
            <person name="Lalanne C."/>
            <person name="Gautier V."/>
            <person name="Ament-Velasquez S.L."/>
            <person name="Kruys A."/>
            <person name="Hutchinson M.I."/>
            <person name="Powell A.J."/>
            <person name="Barry K."/>
            <person name="Miller A.N."/>
            <person name="Grigoriev I.V."/>
            <person name="Debuchy R."/>
            <person name="Gladieux P."/>
            <person name="Hiltunen Thoren M."/>
            <person name="Johannesson H."/>
        </authorList>
    </citation>
    <scope>NUCLEOTIDE SEQUENCE</scope>
    <source>
        <strain evidence="4">CBS 508.74</strain>
    </source>
</reference>